<dbReference type="InterPro" id="IPR036397">
    <property type="entry name" value="RNaseH_sf"/>
</dbReference>
<dbReference type="GO" id="GO:0000027">
    <property type="term" value="P:ribosomal large subunit assembly"/>
    <property type="evidence" value="ECO:0007669"/>
    <property type="project" value="TreeGrafter"/>
</dbReference>
<evidence type="ECO:0000256" key="2">
    <source>
        <dbReference type="ARBA" id="ARBA00022722"/>
    </source>
</evidence>
<dbReference type="InterPro" id="IPR047021">
    <property type="entry name" value="REXO1/3/4-like"/>
</dbReference>
<feature type="compositionally biased region" description="Basic and acidic residues" evidence="6">
    <location>
        <begin position="139"/>
        <end position="152"/>
    </location>
</feature>
<comment type="function">
    <text evidence="5">Exoribonuclease involved in ribosome biosynthesis. Involved in the processing of ITS1, the internal transcribed spacer localized between the 18S and 5.8S rRNAs.</text>
</comment>
<feature type="compositionally biased region" description="Basic and acidic residues" evidence="6">
    <location>
        <begin position="337"/>
        <end position="355"/>
    </location>
</feature>
<evidence type="ECO:0000256" key="1">
    <source>
        <dbReference type="ARBA" id="ARBA00022552"/>
    </source>
</evidence>
<feature type="region of interest" description="Disordered" evidence="6">
    <location>
        <begin position="98"/>
        <end position="117"/>
    </location>
</feature>
<name>A0A423XE10_9PEZI</name>
<evidence type="ECO:0000259" key="7">
    <source>
        <dbReference type="SMART" id="SM00479"/>
    </source>
</evidence>
<keyword evidence="1" id="KW-0698">rRNA processing</keyword>
<dbReference type="GO" id="GO:0004527">
    <property type="term" value="F:exonuclease activity"/>
    <property type="evidence" value="ECO:0007669"/>
    <property type="project" value="UniProtKB-KW"/>
</dbReference>
<feature type="region of interest" description="Disordered" evidence="6">
    <location>
        <begin position="126"/>
        <end position="152"/>
    </location>
</feature>
<comment type="caution">
    <text evidence="8">The sequence shown here is derived from an EMBL/GenBank/DDBJ whole genome shotgun (WGS) entry which is preliminary data.</text>
</comment>
<evidence type="ECO:0000256" key="5">
    <source>
        <dbReference type="ARBA" id="ARBA00025599"/>
    </source>
</evidence>
<proteinExistence type="predicted"/>
<evidence type="ECO:0000256" key="4">
    <source>
        <dbReference type="ARBA" id="ARBA00022839"/>
    </source>
</evidence>
<evidence type="ECO:0000313" key="9">
    <source>
        <dbReference type="Proteomes" id="UP000285146"/>
    </source>
</evidence>
<dbReference type="AlphaFoldDB" id="A0A423XE10"/>
<dbReference type="CDD" id="cd06137">
    <property type="entry name" value="DEDDh_RNase"/>
    <property type="match status" value="1"/>
</dbReference>
<accession>A0A423XE10</accession>
<keyword evidence="9" id="KW-1185">Reference proteome</keyword>
<reference evidence="8 9" key="1">
    <citation type="submission" date="2015-09" db="EMBL/GenBank/DDBJ databases">
        <title>Host preference determinants of Valsa canker pathogens revealed by comparative genomics.</title>
        <authorList>
            <person name="Yin Z."/>
            <person name="Huang L."/>
        </authorList>
    </citation>
    <scope>NUCLEOTIDE SEQUENCE [LARGE SCALE GENOMIC DNA]</scope>
    <source>
        <strain evidence="8 9">SXYLt</strain>
    </source>
</reference>
<dbReference type="PANTHER" id="PTHR12801">
    <property type="entry name" value="RNA EXONUCLEASE REXO1 / RECO3 FAMILY MEMBER-RELATED"/>
    <property type="match status" value="1"/>
</dbReference>
<dbReference type="GO" id="GO:0006364">
    <property type="term" value="P:rRNA processing"/>
    <property type="evidence" value="ECO:0007669"/>
    <property type="project" value="UniProtKB-KW"/>
</dbReference>
<protein>
    <recommendedName>
        <fullName evidence="7">Exonuclease domain-containing protein</fullName>
    </recommendedName>
</protein>
<evidence type="ECO:0000256" key="6">
    <source>
        <dbReference type="SAM" id="MobiDB-lite"/>
    </source>
</evidence>
<feature type="region of interest" description="Disordered" evidence="6">
    <location>
        <begin position="337"/>
        <end position="382"/>
    </location>
</feature>
<dbReference type="GO" id="GO:0005634">
    <property type="term" value="C:nucleus"/>
    <property type="evidence" value="ECO:0007669"/>
    <property type="project" value="TreeGrafter"/>
</dbReference>
<keyword evidence="4" id="KW-0269">Exonuclease</keyword>
<evidence type="ECO:0000256" key="3">
    <source>
        <dbReference type="ARBA" id="ARBA00022801"/>
    </source>
</evidence>
<dbReference type="PANTHER" id="PTHR12801:SF45">
    <property type="entry name" value="RNA EXONUCLEASE 4"/>
    <property type="match status" value="1"/>
</dbReference>
<evidence type="ECO:0000313" key="8">
    <source>
        <dbReference type="EMBL" id="ROW14348.1"/>
    </source>
</evidence>
<keyword evidence="3" id="KW-0378">Hydrolase</keyword>
<dbReference type="OrthoDB" id="16516at2759"/>
<dbReference type="InterPro" id="IPR012337">
    <property type="entry name" value="RNaseH-like_sf"/>
</dbReference>
<dbReference type="STRING" id="1230097.A0A423XE10"/>
<dbReference type="InterPro" id="IPR013520">
    <property type="entry name" value="Ribonucl_H"/>
</dbReference>
<feature type="domain" description="Exonuclease" evidence="7">
    <location>
        <begin position="212"/>
        <end position="423"/>
    </location>
</feature>
<organism evidence="8 9">
    <name type="scientific">Cytospora leucostoma</name>
    <dbReference type="NCBI Taxonomy" id="1230097"/>
    <lineage>
        <taxon>Eukaryota</taxon>
        <taxon>Fungi</taxon>
        <taxon>Dikarya</taxon>
        <taxon>Ascomycota</taxon>
        <taxon>Pezizomycotina</taxon>
        <taxon>Sordariomycetes</taxon>
        <taxon>Sordariomycetidae</taxon>
        <taxon>Diaporthales</taxon>
        <taxon>Cytosporaceae</taxon>
        <taxon>Cytospora</taxon>
    </lineage>
</organism>
<gene>
    <name evidence="8" type="ORF">VPNG_04013</name>
</gene>
<keyword evidence="2" id="KW-0540">Nuclease</keyword>
<dbReference type="InParanoid" id="A0A423XE10"/>
<dbReference type="SMART" id="SM00479">
    <property type="entry name" value="EXOIII"/>
    <property type="match status" value="1"/>
</dbReference>
<dbReference type="EMBL" id="LKEB01000014">
    <property type="protein sequence ID" value="ROW14348.1"/>
    <property type="molecule type" value="Genomic_DNA"/>
</dbReference>
<dbReference type="Proteomes" id="UP000285146">
    <property type="component" value="Unassembled WGS sequence"/>
</dbReference>
<dbReference type="Gene3D" id="3.30.420.10">
    <property type="entry name" value="Ribonuclease H-like superfamily/Ribonuclease H"/>
    <property type="match status" value="1"/>
</dbReference>
<dbReference type="GO" id="GO:0003676">
    <property type="term" value="F:nucleic acid binding"/>
    <property type="evidence" value="ECO:0007669"/>
    <property type="project" value="InterPro"/>
</dbReference>
<dbReference type="SUPFAM" id="SSF53098">
    <property type="entry name" value="Ribonuclease H-like"/>
    <property type="match status" value="1"/>
</dbReference>
<sequence>MEQQAFSHGAAPIAPTETGLPADVPDAVTFLPVQMSASGALLLDPYPTKDAYMKRLHDLKQSKSTLEKGGYVVQALTKDDLAYKQKCQRCHKIINRAPKYSGNRKPKPNGHAVGEHRNGHTVAGVATSGPLAALPGGKPSDKTTKKEPPHECKYHDGGFNGRIWSCCRAGIYNKPCKSSVEHLAAVYQPGDLEEVYRYYTTPATTSSTFPCLAVAIDCEMGTSVTNNPVLIRVTLVDYFTSEVLVDKLVWPDEPPLHYNTRFSGVTYGQIARAKSRGECLFGNAGARDAIWRFVGPETIVVAHSGQNDLSVMRWIHNNIVDTFLVESLPVVKLQREAREKAEKEKPAGSPSEKKQRSPKNKPPVGEPEKKKKNPKGSGQFSLKTLSRVRLGRDIQVGNGGHDSVEDAIAARDIAHWNVLNFGHGVYEIQSSAD</sequence>